<evidence type="ECO:0000259" key="1">
    <source>
        <dbReference type="Pfam" id="PF00535"/>
    </source>
</evidence>
<dbReference type="Proteomes" id="UP000054023">
    <property type="component" value="Unassembled WGS sequence"/>
</dbReference>
<dbReference type="PANTHER" id="PTHR43685">
    <property type="entry name" value="GLYCOSYLTRANSFERASE"/>
    <property type="match status" value="1"/>
</dbReference>
<dbReference type="STRING" id="317018.AVL63_03700"/>
<dbReference type="PANTHER" id="PTHR43685:SF11">
    <property type="entry name" value="GLYCOSYLTRANSFERASE TAGX-RELATED"/>
    <property type="match status" value="1"/>
</dbReference>
<dbReference type="Gene3D" id="3.90.550.10">
    <property type="entry name" value="Spore Coat Polysaccharide Biosynthesis Protein SpsA, Chain A"/>
    <property type="match status" value="1"/>
</dbReference>
<dbReference type="Pfam" id="PF00535">
    <property type="entry name" value="Glycos_transf_2"/>
    <property type="match status" value="1"/>
</dbReference>
<feature type="domain" description="Glycosyltransferase 2-like" evidence="1">
    <location>
        <begin position="13"/>
        <end position="151"/>
    </location>
</feature>
<comment type="caution">
    <text evidence="2">The sequence shown here is derived from an EMBL/GenBank/DDBJ whole genome shotgun (WGS) entry which is preliminary data.</text>
</comment>
<name>A0A0W8IGL0_9MICC</name>
<accession>A0A0W8IGL0</accession>
<dbReference type="SUPFAM" id="SSF53448">
    <property type="entry name" value="Nucleotide-diphospho-sugar transferases"/>
    <property type="match status" value="1"/>
</dbReference>
<dbReference type="EMBL" id="LQBM01000003">
    <property type="protein sequence ID" value="KUG59111.1"/>
    <property type="molecule type" value="Genomic_DNA"/>
</dbReference>
<dbReference type="InterPro" id="IPR050834">
    <property type="entry name" value="Glycosyltransf_2"/>
</dbReference>
<sequence>MTHPVITPANAYICVCTYRRPGPLGQLLDSLRAQELGEPGPLPRLIVVDNSPEADAEAQVRAQYPGAHYVHEPRPGIAAARNAALQAVPADAEAVLFLDDDERAAPDWLRTMIDCANSSGADTVSGPVITHFGENPPEWLKNSGFIRRIDFPTGPWGLRAATNNVLVRAHWFTSAGYRFDEAFSFIGGEDSDLFGRMQAAGARSWWCAEARVEEDLPAERLSPAWMRQRGIRAGHVRATKLIRGAALERPTAALRLRIAAEGVGRLGYGAARTAARRLQRQPVRYVDSVYHREGLGMLQAAAGRSYEEYGR</sequence>
<dbReference type="InterPro" id="IPR001173">
    <property type="entry name" value="Glyco_trans_2-like"/>
</dbReference>
<dbReference type="AlphaFoldDB" id="A0A0W8IGL0"/>
<keyword evidence="3" id="KW-1185">Reference proteome</keyword>
<proteinExistence type="predicted"/>
<dbReference type="InterPro" id="IPR029044">
    <property type="entry name" value="Nucleotide-diphossugar_trans"/>
</dbReference>
<reference evidence="3" key="1">
    <citation type="submission" date="2015-12" db="EMBL/GenBank/DDBJ databases">
        <authorList>
            <person name="Nair G.R."/>
            <person name="Kaur G."/>
            <person name="Mayilraj S."/>
        </authorList>
    </citation>
    <scope>NUCLEOTIDE SEQUENCE [LARGE SCALE GENOMIC DNA]</scope>
    <source>
        <strain evidence="3">CD08_7</strain>
    </source>
</reference>
<organism evidence="2 3">
    <name type="scientific">Nesterenkonia jeotgali</name>
    <dbReference type="NCBI Taxonomy" id="317018"/>
    <lineage>
        <taxon>Bacteria</taxon>
        <taxon>Bacillati</taxon>
        <taxon>Actinomycetota</taxon>
        <taxon>Actinomycetes</taxon>
        <taxon>Micrococcales</taxon>
        <taxon>Micrococcaceae</taxon>
        <taxon>Nesterenkonia</taxon>
    </lineage>
</organism>
<gene>
    <name evidence="2" type="ORF">AVL63_03700</name>
</gene>
<evidence type="ECO:0000313" key="3">
    <source>
        <dbReference type="Proteomes" id="UP000054023"/>
    </source>
</evidence>
<dbReference type="RefSeq" id="WP_058888795.1">
    <property type="nucleotide sequence ID" value="NZ_LQBM01000003.1"/>
</dbReference>
<evidence type="ECO:0000313" key="2">
    <source>
        <dbReference type="EMBL" id="KUG59111.1"/>
    </source>
</evidence>
<protein>
    <recommendedName>
        <fullName evidence="1">Glycosyltransferase 2-like domain-containing protein</fullName>
    </recommendedName>
</protein>